<gene>
    <name evidence="3" type="ORF">AK812_SmicGene1368</name>
</gene>
<evidence type="ECO:0000313" key="4">
    <source>
        <dbReference type="Proteomes" id="UP000186817"/>
    </source>
</evidence>
<dbReference type="SMART" id="SM00513">
    <property type="entry name" value="SAP"/>
    <property type="match status" value="1"/>
</dbReference>
<accession>A0A1Q9F4D2</accession>
<dbReference type="CDD" id="cd00084">
    <property type="entry name" value="HMG-box_SF"/>
    <property type="match status" value="1"/>
</dbReference>
<comment type="caution">
    <text evidence="3">The sequence shown here is derived from an EMBL/GenBank/DDBJ whole genome shotgun (WGS) entry which is preliminary data.</text>
</comment>
<evidence type="ECO:0000256" key="1">
    <source>
        <dbReference type="SAM" id="MobiDB-lite"/>
    </source>
</evidence>
<reference evidence="3 4" key="1">
    <citation type="submission" date="2016-02" db="EMBL/GenBank/DDBJ databases">
        <title>Genome analysis of coral dinoflagellate symbionts highlights evolutionary adaptations to a symbiotic lifestyle.</title>
        <authorList>
            <person name="Aranda M."/>
            <person name="Li Y."/>
            <person name="Liew Y.J."/>
            <person name="Baumgarten S."/>
            <person name="Simakov O."/>
            <person name="Wilson M."/>
            <person name="Piel J."/>
            <person name="Ashoor H."/>
            <person name="Bougouffa S."/>
            <person name="Bajic V.B."/>
            <person name="Ryu T."/>
            <person name="Ravasi T."/>
            <person name="Bayer T."/>
            <person name="Micklem G."/>
            <person name="Kim H."/>
            <person name="Bhak J."/>
            <person name="Lajeunesse T.C."/>
            <person name="Voolstra C.R."/>
        </authorList>
    </citation>
    <scope>NUCLEOTIDE SEQUENCE [LARGE SCALE GENOMIC DNA]</scope>
    <source>
        <strain evidence="3 4">CCMP2467</strain>
    </source>
</reference>
<dbReference type="InterPro" id="IPR009072">
    <property type="entry name" value="Histone-fold"/>
</dbReference>
<dbReference type="SUPFAM" id="SSF68906">
    <property type="entry name" value="SAP domain"/>
    <property type="match status" value="1"/>
</dbReference>
<feature type="region of interest" description="Disordered" evidence="1">
    <location>
        <begin position="565"/>
        <end position="596"/>
    </location>
</feature>
<keyword evidence="4" id="KW-1185">Reference proteome</keyword>
<feature type="compositionally biased region" description="Basic residues" evidence="1">
    <location>
        <begin position="1660"/>
        <end position="1673"/>
    </location>
</feature>
<feature type="region of interest" description="Disordered" evidence="1">
    <location>
        <begin position="640"/>
        <end position="673"/>
    </location>
</feature>
<dbReference type="InterPro" id="IPR003034">
    <property type="entry name" value="SAP_dom"/>
</dbReference>
<name>A0A1Q9F4D2_SYMMI</name>
<protein>
    <recommendedName>
        <fullName evidence="2">SAP domain-containing protein</fullName>
    </recommendedName>
</protein>
<feature type="compositionally biased region" description="Low complexity" evidence="1">
    <location>
        <begin position="517"/>
        <end position="527"/>
    </location>
</feature>
<feature type="compositionally biased region" description="Basic and acidic residues" evidence="1">
    <location>
        <begin position="654"/>
        <end position="673"/>
    </location>
</feature>
<dbReference type="PROSITE" id="PS50800">
    <property type="entry name" value="SAP"/>
    <property type="match status" value="1"/>
</dbReference>
<dbReference type="Proteomes" id="UP000186817">
    <property type="component" value="Unassembled WGS sequence"/>
</dbReference>
<feature type="region of interest" description="Disordered" evidence="1">
    <location>
        <begin position="1650"/>
        <end position="1712"/>
    </location>
</feature>
<feature type="region of interest" description="Disordered" evidence="1">
    <location>
        <begin position="506"/>
        <end position="527"/>
    </location>
</feature>
<feature type="compositionally biased region" description="Acidic residues" evidence="1">
    <location>
        <begin position="506"/>
        <end position="516"/>
    </location>
</feature>
<sequence>MSSHVSTCLSHSVLKIAAVPLGAAMIAEALDDLCRELLLPHHCYYDSLEELLLYNTLQCLAANAGVRVPPSLSMASVNELVHMAGRVLPDEHMQRFNEYVRELARHMPSTAPVNFPPTIGPVHDDMPEAERIAALYLQHGNGSLWTAVRHVITLLPFKDVKRQHQDQPQSQFSAGAYGHRSFCGLCQHTQLFGSALRLINMFICSLRPELYWTTVIVTVDNVAGLHTDKQNAPFCSLVVGLSHHSRGRLWISKRPGFSCTGPGRHQPMEGYWLDVAARAFLLPTYSHPHLTEPTEEGNRFVLIAYMIGQYESLRRQHVEELLSFGFSVPGSSAAHGWLLLKPRCPRAESSATGYVGRLAAAFKFWVVGIGTAALFATLRIAHYMGRDACKFNFCLRELRRTPLHLGDARQSSVAARPTGDIVPAARSAHEPMEGGTVRCRVSATASSGPEDGSANTSHVTMAGTGVDRLGRIPSSSAVTGQGATARFRVPQRYNETDMSHVVVDLVSDDDGTDDDSGVAGAGAASSSSDVVNAAATAAAEATTTEILAALEAEEQTVGLASGTIELNDRRSPPETPTEVAADSACEGVPKAAPKPTSSKDIALMNVRQLQAECRQEGLRVRGNKAELLRRLRGARGLAQEEKAALPAMQDEEESARGEEAAVKQEAPQEKLSDRKVKATTPFLHFYREIKNTLTAKGCRGMMREASARFKSLNDEDRARYEKMQVEEEKVLQAQKKRKLVDAVLQDTQCTSMGRCFVKFVEQANQEAQEVEAKLLHVTGTDRNHIKGFFCVDCVLVYRALDLAGCPQCRQSVCRVTKCLAEDKDVYLVDRPGMLLPAETDIQDFRLRPPDIMRPDTLEYFLPEIPSSITIEEEAMLLLGSAVDEIVSSLFHRAHLLNQHRGRKELMMNDFKLALTLGDEKQMLDSLRKCQREAKEEEEQEEIEKAEKKRGPKPKAAAKSRGLSESVGGEVTAGGLSESVGGEVTAGGFSEDARRQAWMASFSSRDDGACLGKLSTVWEAHQRLKANMVCLECTGCQAGKGRRFRAECSLDQGDDTVRLQILVAGECSGPARALRESLSDQPPTVAERRRLKIATALVAAEGEEVTPSHVARRMAAQGRAPTMNAQALRHQVRVFDPAKFLRPRRQNAPSVTGVADWQRCLAEHRDADAGLLCFVVSPPSGSFVATLPPMLNHLAAVHQANYLGMWTLSADCTFRVEAGSWVYLMVTASVHRLLSDRWRVTLRELQKELKRRDVPMPCQIHTDHFPGLQQVCRETFPFSRHLAGMEHMFRNFAKSEIRDRVTGEPLRVPRLASRPLPVVIGHLHRLARVPTLSLFMLLASEWLQRMTHEWPDPDFAAYLRWQYFYEGPVNAQIYGIETGLKASFWYGHASKTLAGHPPSQQQSEASHRQFKRIVGKSPNDKLPAVIERCKSAVALWSSVSTSTEASYGLVTPSGNTGGVPLSPDLWMVQRDGTGLWRHHLPGSGTVIVPAVWRIHDDVVRRPSCVVEDSFSTGRCFIMRTGTPGPVDSERARQMMAQLRTRNVPQLKALLEQHGVLLPVANELAPWKISFPSLDRFWTEHCVVIYRSRSGQPASSSQEQILAGDVVQCTCWYHLRKGHCPHQYYVQERLGLRVHSAGVLPTAAAARVSLEDEGSSRESRRTKVRKLLSKKRRRAEYRPRAVLPLQELHEEKEDASVPAPKRRAKVLPAQRAAR</sequence>
<evidence type="ECO:0000259" key="2">
    <source>
        <dbReference type="PROSITE" id="PS50800"/>
    </source>
</evidence>
<dbReference type="InterPro" id="IPR036361">
    <property type="entry name" value="SAP_dom_sf"/>
</dbReference>
<proteinExistence type="predicted"/>
<organism evidence="3 4">
    <name type="scientific">Symbiodinium microadriaticum</name>
    <name type="common">Dinoflagellate</name>
    <name type="synonym">Zooxanthella microadriatica</name>
    <dbReference type="NCBI Taxonomy" id="2951"/>
    <lineage>
        <taxon>Eukaryota</taxon>
        <taxon>Sar</taxon>
        <taxon>Alveolata</taxon>
        <taxon>Dinophyceae</taxon>
        <taxon>Suessiales</taxon>
        <taxon>Symbiodiniaceae</taxon>
        <taxon>Symbiodinium</taxon>
    </lineage>
</organism>
<dbReference type="OrthoDB" id="433162at2759"/>
<dbReference type="GO" id="GO:0046982">
    <property type="term" value="F:protein heterodimerization activity"/>
    <property type="evidence" value="ECO:0007669"/>
    <property type="project" value="InterPro"/>
</dbReference>
<dbReference type="Gene3D" id="1.10.720.30">
    <property type="entry name" value="SAP domain"/>
    <property type="match status" value="1"/>
</dbReference>
<dbReference type="SUPFAM" id="SSF47113">
    <property type="entry name" value="Histone-fold"/>
    <property type="match status" value="1"/>
</dbReference>
<dbReference type="EMBL" id="LSRX01000014">
    <property type="protein sequence ID" value="OLQ14517.1"/>
    <property type="molecule type" value="Genomic_DNA"/>
</dbReference>
<evidence type="ECO:0000313" key="3">
    <source>
        <dbReference type="EMBL" id="OLQ14517.1"/>
    </source>
</evidence>
<dbReference type="Pfam" id="PF02037">
    <property type="entry name" value="SAP"/>
    <property type="match status" value="1"/>
</dbReference>
<feature type="region of interest" description="Disordered" evidence="1">
    <location>
        <begin position="929"/>
        <end position="984"/>
    </location>
</feature>
<dbReference type="CDD" id="cd00076">
    <property type="entry name" value="HFD_SF"/>
    <property type="match status" value="1"/>
</dbReference>
<feature type="domain" description="SAP" evidence="2">
    <location>
        <begin position="601"/>
        <end position="635"/>
    </location>
</feature>